<dbReference type="PANTHER" id="PTHR30146">
    <property type="entry name" value="LACI-RELATED TRANSCRIPTIONAL REPRESSOR"/>
    <property type="match status" value="1"/>
</dbReference>
<organism evidence="5 6">
    <name type="scientific">Amycolatopsis alkalitolerans</name>
    <dbReference type="NCBI Taxonomy" id="2547244"/>
    <lineage>
        <taxon>Bacteria</taxon>
        <taxon>Bacillati</taxon>
        <taxon>Actinomycetota</taxon>
        <taxon>Actinomycetes</taxon>
        <taxon>Pseudonocardiales</taxon>
        <taxon>Pseudonocardiaceae</taxon>
        <taxon>Amycolatopsis</taxon>
    </lineage>
</organism>
<keyword evidence="1" id="KW-0805">Transcription regulation</keyword>
<dbReference type="AlphaFoldDB" id="A0A5C4M1C8"/>
<reference evidence="5 6" key="1">
    <citation type="submission" date="2019-06" db="EMBL/GenBank/DDBJ databases">
        <title>Amycolatopsis alkalitolerans sp. nov., isolated from Gastrodia elata Blume.</title>
        <authorList>
            <person name="Narsing Rao M.P."/>
            <person name="Li W.J."/>
        </authorList>
    </citation>
    <scope>NUCLEOTIDE SEQUENCE [LARGE SCALE GENOMIC DNA]</scope>
    <source>
        <strain evidence="5 6">SYSUP0005</strain>
    </source>
</reference>
<gene>
    <name evidence="5" type="ORF">FG385_12120</name>
</gene>
<accession>A0A5C4M1C8</accession>
<evidence type="ECO:0000313" key="5">
    <source>
        <dbReference type="EMBL" id="TNC26491.1"/>
    </source>
</evidence>
<dbReference type="CDD" id="cd06267">
    <property type="entry name" value="PBP1_LacI_sugar_binding-like"/>
    <property type="match status" value="1"/>
</dbReference>
<dbReference type="Gene3D" id="3.40.50.2300">
    <property type="match status" value="2"/>
</dbReference>
<proteinExistence type="predicted"/>
<dbReference type="OrthoDB" id="3595338at2"/>
<evidence type="ECO:0000256" key="2">
    <source>
        <dbReference type="ARBA" id="ARBA00023125"/>
    </source>
</evidence>
<dbReference type="GO" id="GO:0000976">
    <property type="term" value="F:transcription cis-regulatory region binding"/>
    <property type="evidence" value="ECO:0007669"/>
    <property type="project" value="TreeGrafter"/>
</dbReference>
<dbReference type="PRINTS" id="PR00036">
    <property type="entry name" value="HTHLACI"/>
</dbReference>
<evidence type="ECO:0000256" key="1">
    <source>
        <dbReference type="ARBA" id="ARBA00023015"/>
    </source>
</evidence>
<evidence type="ECO:0000313" key="6">
    <source>
        <dbReference type="Proteomes" id="UP000305546"/>
    </source>
</evidence>
<dbReference type="Gene3D" id="1.10.260.40">
    <property type="entry name" value="lambda repressor-like DNA-binding domains"/>
    <property type="match status" value="1"/>
</dbReference>
<keyword evidence="3" id="KW-0804">Transcription</keyword>
<evidence type="ECO:0000256" key="3">
    <source>
        <dbReference type="ARBA" id="ARBA00023163"/>
    </source>
</evidence>
<dbReference type="CDD" id="cd01392">
    <property type="entry name" value="HTH_LacI"/>
    <property type="match status" value="1"/>
</dbReference>
<keyword evidence="2" id="KW-0238">DNA-binding</keyword>
<dbReference type="Pfam" id="PF00356">
    <property type="entry name" value="LacI"/>
    <property type="match status" value="1"/>
</dbReference>
<dbReference type="PROSITE" id="PS00356">
    <property type="entry name" value="HTH_LACI_1"/>
    <property type="match status" value="1"/>
</dbReference>
<dbReference type="RefSeq" id="WP_139096780.1">
    <property type="nucleotide sequence ID" value="NZ_VDFW01000008.1"/>
</dbReference>
<dbReference type="InterPro" id="IPR000843">
    <property type="entry name" value="HTH_LacI"/>
</dbReference>
<dbReference type="Proteomes" id="UP000305546">
    <property type="component" value="Unassembled WGS sequence"/>
</dbReference>
<dbReference type="InterPro" id="IPR046335">
    <property type="entry name" value="LacI/GalR-like_sensor"/>
</dbReference>
<dbReference type="Pfam" id="PF13377">
    <property type="entry name" value="Peripla_BP_3"/>
    <property type="match status" value="1"/>
</dbReference>
<dbReference type="SMART" id="SM00354">
    <property type="entry name" value="HTH_LACI"/>
    <property type="match status" value="1"/>
</dbReference>
<name>A0A5C4M1C8_9PSEU</name>
<dbReference type="SUPFAM" id="SSF53822">
    <property type="entry name" value="Periplasmic binding protein-like I"/>
    <property type="match status" value="1"/>
</dbReference>
<sequence length="356" mass="37236">MSQEQAESGRRARPARSKSSVTLLDVAREAGVSLATASRVVNGSVSRRPAPELIEKVTEAAVRLGYSANASAQAIARGVNSVVGLIVSDIADPYFSSIAAGVTAEAEEQGLLVTLASTKGRPNREVDYLSALRRQRPMAILLVGSRRADPAAEQRLSQELRAFREDGGRAAAVSQPTLGIDTVAVRNAEGAADLARALVAQGHTSFGVLSGPADLQTAADRVAGFRGGLRAAGARLAAKNLQHGGFTRDGGKQAARELLTRSPDIGCLFAVNDVMGIGAMSAARELGYRVPEDLAIAGFDDIPSAADTFPPLTTVRLDLEAVGRDAMRFVLEQPGAGTPRVKYVTGDVVLRPSTTR</sequence>
<comment type="caution">
    <text evidence="5">The sequence shown here is derived from an EMBL/GenBank/DDBJ whole genome shotgun (WGS) entry which is preliminary data.</text>
</comment>
<dbReference type="InterPro" id="IPR010982">
    <property type="entry name" value="Lambda_DNA-bd_dom_sf"/>
</dbReference>
<protein>
    <submittedName>
        <fullName evidence="5">LacI family transcriptional regulator</fullName>
    </submittedName>
</protein>
<dbReference type="InterPro" id="IPR028082">
    <property type="entry name" value="Peripla_BP_I"/>
</dbReference>
<dbReference type="SUPFAM" id="SSF47413">
    <property type="entry name" value="lambda repressor-like DNA-binding domains"/>
    <property type="match status" value="1"/>
</dbReference>
<dbReference type="PANTHER" id="PTHR30146:SF109">
    <property type="entry name" value="HTH-TYPE TRANSCRIPTIONAL REGULATOR GALS"/>
    <property type="match status" value="1"/>
</dbReference>
<evidence type="ECO:0000259" key="4">
    <source>
        <dbReference type="PROSITE" id="PS50932"/>
    </source>
</evidence>
<keyword evidence="6" id="KW-1185">Reference proteome</keyword>
<dbReference type="EMBL" id="VDFW01000008">
    <property type="protein sequence ID" value="TNC26491.1"/>
    <property type="molecule type" value="Genomic_DNA"/>
</dbReference>
<dbReference type="PROSITE" id="PS50932">
    <property type="entry name" value="HTH_LACI_2"/>
    <property type="match status" value="1"/>
</dbReference>
<feature type="domain" description="HTH lacI-type" evidence="4">
    <location>
        <begin position="21"/>
        <end position="77"/>
    </location>
</feature>
<dbReference type="GO" id="GO:0003700">
    <property type="term" value="F:DNA-binding transcription factor activity"/>
    <property type="evidence" value="ECO:0007669"/>
    <property type="project" value="TreeGrafter"/>
</dbReference>